<sequence length="113" mass="12282">MAPSVALIANNLLHKREQNGSGIQVDLPPLAIIVLVMVGAGFLILMAYGIARFAGPMDKPIKETSAAQHDYMREVRARNLDGVMAEGHAARYGRASTRMDGSSVVSEDPRHRR</sequence>
<protein>
    <submittedName>
        <fullName evidence="3">Uncharacterized protein</fullName>
    </submittedName>
</protein>
<organism evidence="3 4">
    <name type="scientific">Periconia digitata</name>
    <dbReference type="NCBI Taxonomy" id="1303443"/>
    <lineage>
        <taxon>Eukaryota</taxon>
        <taxon>Fungi</taxon>
        <taxon>Dikarya</taxon>
        <taxon>Ascomycota</taxon>
        <taxon>Pezizomycotina</taxon>
        <taxon>Dothideomycetes</taxon>
        <taxon>Pleosporomycetidae</taxon>
        <taxon>Pleosporales</taxon>
        <taxon>Massarineae</taxon>
        <taxon>Periconiaceae</taxon>
        <taxon>Periconia</taxon>
    </lineage>
</organism>
<dbReference type="InterPro" id="IPR022556">
    <property type="entry name" value="AcMNPV_Orf5"/>
</dbReference>
<comment type="caution">
    <text evidence="3">The sequence shown here is derived from an EMBL/GenBank/DDBJ whole genome shotgun (WGS) entry which is preliminary data.</text>
</comment>
<name>A0A9W4UHM1_9PLEO</name>
<reference evidence="3" key="1">
    <citation type="submission" date="2023-01" db="EMBL/GenBank/DDBJ databases">
        <authorList>
            <person name="Van Ghelder C."/>
            <person name="Rancurel C."/>
        </authorList>
    </citation>
    <scope>NUCLEOTIDE SEQUENCE</scope>
    <source>
        <strain evidence="3">CNCM I-4278</strain>
    </source>
</reference>
<feature type="transmembrane region" description="Helical" evidence="2">
    <location>
        <begin position="30"/>
        <end position="51"/>
    </location>
</feature>
<keyword evidence="2" id="KW-0812">Transmembrane</keyword>
<evidence type="ECO:0000313" key="4">
    <source>
        <dbReference type="Proteomes" id="UP001152607"/>
    </source>
</evidence>
<evidence type="ECO:0000313" key="3">
    <source>
        <dbReference type="EMBL" id="CAI6336361.1"/>
    </source>
</evidence>
<gene>
    <name evidence="3" type="ORF">PDIGIT_LOCUS9459</name>
</gene>
<keyword evidence="4" id="KW-1185">Reference proteome</keyword>
<dbReference type="AlphaFoldDB" id="A0A9W4UHM1"/>
<dbReference type="Pfam" id="PF10845">
    <property type="entry name" value="DUF2576"/>
    <property type="match status" value="1"/>
</dbReference>
<dbReference type="OrthoDB" id="3641893at2759"/>
<evidence type="ECO:0000256" key="1">
    <source>
        <dbReference type="SAM" id="MobiDB-lite"/>
    </source>
</evidence>
<evidence type="ECO:0000256" key="2">
    <source>
        <dbReference type="SAM" id="Phobius"/>
    </source>
</evidence>
<feature type="region of interest" description="Disordered" evidence="1">
    <location>
        <begin position="93"/>
        <end position="113"/>
    </location>
</feature>
<dbReference type="EMBL" id="CAOQHR010000006">
    <property type="protein sequence ID" value="CAI6336361.1"/>
    <property type="molecule type" value="Genomic_DNA"/>
</dbReference>
<proteinExistence type="predicted"/>
<dbReference type="Proteomes" id="UP001152607">
    <property type="component" value="Unassembled WGS sequence"/>
</dbReference>
<keyword evidence="2" id="KW-0472">Membrane</keyword>
<accession>A0A9W4UHM1</accession>
<keyword evidence="2" id="KW-1133">Transmembrane helix</keyword>